<proteinExistence type="predicted"/>
<comment type="caution">
    <text evidence="1">The sequence shown here is derived from an EMBL/GenBank/DDBJ whole genome shotgun (WGS) entry which is preliminary data.</text>
</comment>
<gene>
    <name evidence="1" type="ORF">GCM10022392_07390</name>
</gene>
<organism evidence="1 2">
    <name type="scientific">Mucilaginibacter panaciglaebae</name>
    <dbReference type="NCBI Taxonomy" id="502331"/>
    <lineage>
        <taxon>Bacteria</taxon>
        <taxon>Pseudomonadati</taxon>
        <taxon>Bacteroidota</taxon>
        <taxon>Sphingobacteriia</taxon>
        <taxon>Sphingobacteriales</taxon>
        <taxon>Sphingobacteriaceae</taxon>
        <taxon>Mucilaginibacter</taxon>
    </lineage>
</organism>
<accession>A0ABP7WGU7</accession>
<name>A0ABP7WGU7_9SPHI</name>
<sequence length="136" mass="15840">MLFGACHDSKKTYMSDCDAHMMFKKVSYGHLMDSLKYYDKKYIEVVGKYEEGKEESALFNDNLYILKPNTALWVNFSQDCPLYLSGTHKGFFQLDGGGYAHIKNKKIRIRGRLDLKNRGYQKQYKGCIDHVSFIEL</sequence>
<protein>
    <submittedName>
        <fullName evidence="1">Uncharacterized protein</fullName>
    </submittedName>
</protein>
<evidence type="ECO:0000313" key="1">
    <source>
        <dbReference type="EMBL" id="GAA4088667.1"/>
    </source>
</evidence>
<reference evidence="2" key="1">
    <citation type="journal article" date="2019" name="Int. J. Syst. Evol. Microbiol.">
        <title>The Global Catalogue of Microorganisms (GCM) 10K type strain sequencing project: providing services to taxonomists for standard genome sequencing and annotation.</title>
        <authorList>
            <consortium name="The Broad Institute Genomics Platform"/>
            <consortium name="The Broad Institute Genome Sequencing Center for Infectious Disease"/>
            <person name="Wu L."/>
            <person name="Ma J."/>
        </authorList>
    </citation>
    <scope>NUCLEOTIDE SEQUENCE [LARGE SCALE GENOMIC DNA]</scope>
    <source>
        <strain evidence="2">JCM 17085</strain>
    </source>
</reference>
<dbReference type="Proteomes" id="UP001500841">
    <property type="component" value="Unassembled WGS sequence"/>
</dbReference>
<dbReference type="EMBL" id="BAABCV010000002">
    <property type="protein sequence ID" value="GAA4088667.1"/>
    <property type="molecule type" value="Genomic_DNA"/>
</dbReference>
<evidence type="ECO:0000313" key="2">
    <source>
        <dbReference type="Proteomes" id="UP001500841"/>
    </source>
</evidence>
<keyword evidence="2" id="KW-1185">Reference proteome</keyword>